<dbReference type="PANTHER" id="PTHR24421:SF60">
    <property type="entry name" value="SENSOR HISTIDINE KINASE COMP"/>
    <property type="match status" value="1"/>
</dbReference>
<dbReference type="InterPro" id="IPR036890">
    <property type="entry name" value="HATPase_C_sf"/>
</dbReference>
<dbReference type="GO" id="GO:0000160">
    <property type="term" value="P:phosphorelay signal transduction system"/>
    <property type="evidence" value="ECO:0007669"/>
    <property type="project" value="UniProtKB-KW"/>
</dbReference>
<protein>
    <submittedName>
        <fullName evidence="4">Uncharacterized protein</fullName>
    </submittedName>
</protein>
<dbReference type="RefSeq" id="WP_188178098.1">
    <property type="nucleotide sequence ID" value="NZ_JACVVD010000018.1"/>
</dbReference>
<dbReference type="AlphaFoldDB" id="A0A926QNF2"/>
<gene>
    <name evidence="4" type="ORF">ICC18_30185</name>
</gene>
<dbReference type="Proteomes" id="UP000650466">
    <property type="component" value="Unassembled WGS sequence"/>
</dbReference>
<dbReference type="EMBL" id="JACVVD010000018">
    <property type="protein sequence ID" value="MBD0384324.1"/>
    <property type="molecule type" value="Genomic_DNA"/>
</dbReference>
<name>A0A926QNF2_9BACL</name>
<reference evidence="4" key="1">
    <citation type="submission" date="2020-09" db="EMBL/GenBank/DDBJ databases">
        <title>Draft Genome Sequence of Paenibacillus sp. WST5.</title>
        <authorList>
            <person name="Bao Z."/>
        </authorList>
    </citation>
    <scope>NUCLEOTIDE SEQUENCE</scope>
    <source>
        <strain evidence="4">WST5</strain>
    </source>
</reference>
<sequence length="101" mass="11683">MNQVKEGLLDVVGQIRETCNELLPPFLKEIGIVEVFENLFMQVRLRTNYVLNFDKSGFQAVLDDDQLLALYRIVQELLRNATRRSHASRVDMKLSCANEKI</sequence>
<comment type="caution">
    <text evidence="4">The sequence shown here is derived from an EMBL/GenBank/DDBJ whole genome shotgun (WGS) entry which is preliminary data.</text>
</comment>
<keyword evidence="3" id="KW-0902">Two-component regulatory system</keyword>
<keyword evidence="1" id="KW-0808">Transferase</keyword>
<keyword evidence="2" id="KW-0418">Kinase</keyword>
<proteinExistence type="predicted"/>
<organism evidence="4 5">
    <name type="scientific">Paenibacillus sedimenti</name>
    <dbReference type="NCBI Taxonomy" id="2770274"/>
    <lineage>
        <taxon>Bacteria</taxon>
        <taxon>Bacillati</taxon>
        <taxon>Bacillota</taxon>
        <taxon>Bacilli</taxon>
        <taxon>Bacillales</taxon>
        <taxon>Paenibacillaceae</taxon>
        <taxon>Paenibacillus</taxon>
    </lineage>
</organism>
<dbReference type="PANTHER" id="PTHR24421">
    <property type="entry name" value="NITRATE/NITRITE SENSOR PROTEIN NARX-RELATED"/>
    <property type="match status" value="1"/>
</dbReference>
<evidence type="ECO:0000256" key="1">
    <source>
        <dbReference type="ARBA" id="ARBA00022679"/>
    </source>
</evidence>
<evidence type="ECO:0000256" key="3">
    <source>
        <dbReference type="ARBA" id="ARBA00023012"/>
    </source>
</evidence>
<dbReference type="GO" id="GO:0016301">
    <property type="term" value="F:kinase activity"/>
    <property type="evidence" value="ECO:0007669"/>
    <property type="project" value="UniProtKB-KW"/>
</dbReference>
<dbReference type="Gene3D" id="3.30.565.10">
    <property type="entry name" value="Histidine kinase-like ATPase, C-terminal domain"/>
    <property type="match status" value="1"/>
</dbReference>
<evidence type="ECO:0000256" key="2">
    <source>
        <dbReference type="ARBA" id="ARBA00022777"/>
    </source>
</evidence>
<accession>A0A926QNF2</accession>
<evidence type="ECO:0000313" key="4">
    <source>
        <dbReference type="EMBL" id="MBD0384324.1"/>
    </source>
</evidence>
<dbReference type="InterPro" id="IPR050482">
    <property type="entry name" value="Sensor_HK_TwoCompSys"/>
</dbReference>
<evidence type="ECO:0000313" key="5">
    <source>
        <dbReference type="Proteomes" id="UP000650466"/>
    </source>
</evidence>
<keyword evidence="5" id="KW-1185">Reference proteome</keyword>